<gene>
    <name evidence="7" type="ORF">CCAND93_720015</name>
</gene>
<dbReference type="PIRSF" id="PIRSF037489">
    <property type="entry name" value="UCP037489_NIF3_YqfO"/>
    <property type="match status" value="1"/>
</dbReference>
<dbReference type="InterPro" id="IPR036069">
    <property type="entry name" value="DUF34/NIF3_sf"/>
</dbReference>
<dbReference type="PANTHER" id="PTHR13799">
    <property type="entry name" value="NGG1 INTERACTING FACTOR 3"/>
    <property type="match status" value="1"/>
</dbReference>
<feature type="binding site" evidence="6">
    <location>
        <position position="341"/>
    </location>
    <ligand>
        <name>a divalent metal cation</name>
        <dbReference type="ChEBI" id="CHEBI:60240"/>
        <label>1</label>
    </ligand>
</feature>
<dbReference type="Proteomes" id="UP000038200">
    <property type="component" value="Unassembled WGS sequence"/>
</dbReference>
<dbReference type="GO" id="GO:0005737">
    <property type="term" value="C:cytoplasm"/>
    <property type="evidence" value="ECO:0007669"/>
    <property type="project" value="TreeGrafter"/>
</dbReference>
<dbReference type="GO" id="GO:0016787">
    <property type="term" value="F:hydrolase activity"/>
    <property type="evidence" value="ECO:0007669"/>
    <property type="project" value="UniProtKB-KW"/>
</dbReference>
<accession>A0A0B7IVL0</accession>
<evidence type="ECO:0000313" key="7">
    <source>
        <dbReference type="EMBL" id="CEN54122.1"/>
    </source>
</evidence>
<evidence type="ECO:0000256" key="5">
    <source>
        <dbReference type="PIRNR" id="PIRNR037489"/>
    </source>
</evidence>
<dbReference type="SUPFAM" id="SSF102705">
    <property type="entry name" value="NIF3 (NGG1p interacting factor 3)-like"/>
    <property type="match status" value="1"/>
</dbReference>
<dbReference type="STRING" id="1848903.CCAND38_80002"/>
<evidence type="ECO:0000256" key="6">
    <source>
        <dbReference type="PIRSR" id="PIRSR602678-1"/>
    </source>
</evidence>
<dbReference type="AlphaFoldDB" id="A0A0B7IVL0"/>
<feature type="binding site" evidence="6">
    <location>
        <position position="75"/>
    </location>
    <ligand>
        <name>a divalent metal cation</name>
        <dbReference type="ChEBI" id="CHEBI:60240"/>
        <label>1</label>
    </ligand>
</feature>
<dbReference type="Gene3D" id="3.30.70.120">
    <property type="match status" value="1"/>
</dbReference>
<dbReference type="Pfam" id="PF01784">
    <property type="entry name" value="DUF34_NIF3"/>
    <property type="match status" value="1"/>
</dbReference>
<dbReference type="InterPro" id="IPR015867">
    <property type="entry name" value="N-reg_PII/ATP_PRibTrfase_C"/>
</dbReference>
<evidence type="ECO:0000256" key="4">
    <source>
        <dbReference type="ARBA" id="ARBA00022723"/>
    </source>
</evidence>
<keyword evidence="4 5" id="KW-0479">Metal-binding</keyword>
<comment type="similarity">
    <text evidence="1 5">Belongs to the GTP cyclohydrolase I type 2/NIF3 family.</text>
</comment>
<evidence type="ECO:0000256" key="3">
    <source>
        <dbReference type="ARBA" id="ARBA00022112"/>
    </source>
</evidence>
<dbReference type="Gene3D" id="3.40.1390.30">
    <property type="entry name" value="NIF3 (NGG1p interacting factor 3)-like"/>
    <property type="match status" value="1"/>
</dbReference>
<dbReference type="FunFam" id="3.30.70.120:FF:000006">
    <property type="entry name" value="GTP cyclohydrolase 1 type 2 homolog"/>
    <property type="match status" value="1"/>
</dbReference>
<dbReference type="InterPro" id="IPR017221">
    <property type="entry name" value="DUF34/NIF3_bac"/>
</dbReference>
<feature type="binding site" evidence="6">
    <location>
        <position position="113"/>
    </location>
    <ligand>
        <name>a divalent metal cation</name>
        <dbReference type="ChEBI" id="CHEBI:60240"/>
        <label>1</label>
    </ligand>
</feature>
<evidence type="ECO:0000313" key="8">
    <source>
        <dbReference type="Proteomes" id="UP000038200"/>
    </source>
</evidence>
<keyword evidence="7" id="KW-0378">Hydrolase</keyword>
<feature type="binding site" evidence="6">
    <location>
        <position position="337"/>
    </location>
    <ligand>
        <name>a divalent metal cation</name>
        <dbReference type="ChEBI" id="CHEBI:60240"/>
        <label>1</label>
    </ligand>
</feature>
<dbReference type="GO" id="GO:0046872">
    <property type="term" value="F:metal ion binding"/>
    <property type="evidence" value="ECO:0007669"/>
    <property type="project" value="UniProtKB-UniRule"/>
</dbReference>
<dbReference type="EMBL" id="CDOL01000264">
    <property type="protein sequence ID" value="CEN54122.1"/>
    <property type="molecule type" value="Genomic_DNA"/>
</dbReference>
<comment type="subunit">
    <text evidence="2">Homohexamer.</text>
</comment>
<proteinExistence type="inferred from homology"/>
<sequence>MDSPIIYIKIMKVKHIIQRLEQLAPLDYAENFDNVGLLVGDAEMNVTGVLITLDTTEEVVDEAISRECNFIVSFHPIIFNGLKSLTGKTYVERVVIKAIQHNIAIYSMHTALDNTLFGVNEAICEALELRNTRILIPQKHTIRKLITYVPKNQSDIVREALFDAGAGNIGNYSHCSFNLEGKGTFQGNDFSKPTVGERNILHKEDETQIGVIFPKHLQSKVLNALRESHPYEEIAYEVYVLENAHQHIGLGVVGEFSKPMTENDFLYHLKDKMQTSCVRYSELTGKMIQKVAVLGGSGAFAIDAAKAAKVDAFVSADFKYHDFFKAEKQLLLADIGHFESEQYTKLLLFDYLTKKIPNFAIILSKINTNPIKYY</sequence>
<dbReference type="InterPro" id="IPR002678">
    <property type="entry name" value="DUF34/NIF3"/>
</dbReference>
<evidence type="ECO:0000256" key="1">
    <source>
        <dbReference type="ARBA" id="ARBA00006964"/>
    </source>
</evidence>
<protein>
    <recommendedName>
        <fullName evidence="3 5">GTP cyclohydrolase 1 type 2 homolog</fullName>
    </recommendedName>
</protein>
<reference evidence="7 8" key="1">
    <citation type="submission" date="2015-01" db="EMBL/GenBank/DDBJ databases">
        <authorList>
            <person name="Xiang T."/>
            <person name="Song Y."/>
            <person name="Huang L."/>
            <person name="Wang B."/>
            <person name="Wu P."/>
        </authorList>
    </citation>
    <scope>NUCLEOTIDE SEQUENCE [LARGE SCALE GENOMIC DNA]</scope>
    <source>
        <strain evidence="7 8">CcD93</strain>
    </source>
</reference>
<dbReference type="NCBIfam" id="TIGR00486">
    <property type="entry name" value="YbgI_SA1388"/>
    <property type="match status" value="1"/>
</dbReference>
<name>A0A0B7IVL0_9FLAO</name>
<organism evidence="7 8">
    <name type="scientific">Capnocytophaga canis</name>
    <dbReference type="NCBI Taxonomy" id="1848903"/>
    <lineage>
        <taxon>Bacteria</taxon>
        <taxon>Pseudomonadati</taxon>
        <taxon>Bacteroidota</taxon>
        <taxon>Flavobacteriia</taxon>
        <taxon>Flavobacteriales</taxon>
        <taxon>Flavobacteriaceae</taxon>
        <taxon>Capnocytophaga</taxon>
    </lineage>
</organism>
<dbReference type="FunFam" id="3.40.1390.30:FF:000001">
    <property type="entry name" value="GTP cyclohydrolase 1 type 2"/>
    <property type="match status" value="1"/>
</dbReference>
<evidence type="ECO:0000256" key="2">
    <source>
        <dbReference type="ARBA" id="ARBA00011643"/>
    </source>
</evidence>
<dbReference type="PANTHER" id="PTHR13799:SF14">
    <property type="entry name" value="GTP CYCLOHYDROLASE 1 TYPE 2 HOMOLOG"/>
    <property type="match status" value="1"/>
</dbReference>